<dbReference type="Proteomes" id="UP000760819">
    <property type="component" value="Unassembled WGS sequence"/>
</dbReference>
<proteinExistence type="predicted"/>
<dbReference type="EMBL" id="JAGQLI010000129">
    <property type="protein sequence ID" value="MCA9379283.1"/>
    <property type="molecule type" value="Genomic_DNA"/>
</dbReference>
<comment type="caution">
    <text evidence="1">The sequence shown here is derived from an EMBL/GenBank/DDBJ whole genome shotgun (WGS) entry which is preliminary data.</text>
</comment>
<evidence type="ECO:0000313" key="1">
    <source>
        <dbReference type="EMBL" id="MCA9379283.1"/>
    </source>
</evidence>
<reference evidence="1" key="2">
    <citation type="journal article" date="2021" name="Microbiome">
        <title>Successional dynamics and alternative stable states in a saline activated sludge microbial community over 9 years.</title>
        <authorList>
            <person name="Wang Y."/>
            <person name="Ye J."/>
            <person name="Ju F."/>
            <person name="Liu L."/>
            <person name="Boyd J.A."/>
            <person name="Deng Y."/>
            <person name="Parks D.H."/>
            <person name="Jiang X."/>
            <person name="Yin X."/>
            <person name="Woodcroft B.J."/>
            <person name="Tyson G.W."/>
            <person name="Hugenholtz P."/>
            <person name="Polz M.F."/>
            <person name="Zhang T."/>
        </authorList>
    </citation>
    <scope>NUCLEOTIDE SEQUENCE</scope>
    <source>
        <strain evidence="1">HKST-UBA12</strain>
    </source>
</reference>
<accession>A0A955I9P5</accession>
<sequence length="144" mass="15591">MSEQVQINRIVSLSDLSGHAEGVSLGSTDKPITIVFGRKDRAGEYPSIPWHGSAQTVFLDMGFAIFNRYIGGIVVNQNGEVSTITDGMNQPNPALRAVSNGSVTTIHVVNTENSDFYAYFELSMKGGQYVLRHSPQTAPETGEV</sequence>
<gene>
    <name evidence="1" type="ORF">KC640_02545</name>
</gene>
<dbReference type="AlphaFoldDB" id="A0A955I9P5"/>
<reference evidence="1" key="1">
    <citation type="submission" date="2020-04" db="EMBL/GenBank/DDBJ databases">
        <authorList>
            <person name="Zhang T."/>
        </authorList>
    </citation>
    <scope>NUCLEOTIDE SEQUENCE</scope>
    <source>
        <strain evidence="1">HKST-UBA12</strain>
    </source>
</reference>
<protein>
    <submittedName>
        <fullName evidence="1">Uncharacterized protein</fullName>
    </submittedName>
</protein>
<organism evidence="1 2">
    <name type="scientific">Candidatus Dojkabacteria bacterium</name>
    <dbReference type="NCBI Taxonomy" id="2099670"/>
    <lineage>
        <taxon>Bacteria</taxon>
        <taxon>Candidatus Dojkabacteria</taxon>
    </lineage>
</organism>
<evidence type="ECO:0000313" key="2">
    <source>
        <dbReference type="Proteomes" id="UP000760819"/>
    </source>
</evidence>
<name>A0A955I9P5_9BACT</name>